<dbReference type="PANTHER" id="PTHR43156">
    <property type="entry name" value="STAGE II SPORULATION PROTEIN E-RELATED"/>
    <property type="match status" value="1"/>
</dbReference>
<evidence type="ECO:0000259" key="2">
    <source>
        <dbReference type="SMART" id="SM00331"/>
    </source>
</evidence>
<dbReference type="Gene3D" id="3.30.450.40">
    <property type="match status" value="1"/>
</dbReference>
<dbReference type="PANTHER" id="PTHR43156:SF2">
    <property type="entry name" value="STAGE II SPORULATION PROTEIN E"/>
    <property type="match status" value="1"/>
</dbReference>
<evidence type="ECO:0000313" key="4">
    <source>
        <dbReference type="Proteomes" id="UP000664417"/>
    </source>
</evidence>
<dbReference type="SUPFAM" id="SSF55781">
    <property type="entry name" value="GAF domain-like"/>
    <property type="match status" value="1"/>
</dbReference>
<gene>
    <name evidence="3" type="ORF">J3U88_11575</name>
</gene>
<dbReference type="GO" id="GO:0016791">
    <property type="term" value="F:phosphatase activity"/>
    <property type="evidence" value="ECO:0007669"/>
    <property type="project" value="TreeGrafter"/>
</dbReference>
<dbReference type="InterPro" id="IPR036457">
    <property type="entry name" value="PPM-type-like_dom_sf"/>
</dbReference>
<evidence type="ECO:0000256" key="1">
    <source>
        <dbReference type="ARBA" id="ARBA00022801"/>
    </source>
</evidence>
<dbReference type="Pfam" id="PF07228">
    <property type="entry name" value="SpoIIE"/>
    <property type="match status" value="1"/>
</dbReference>
<dbReference type="InterPro" id="IPR029016">
    <property type="entry name" value="GAF-like_dom_sf"/>
</dbReference>
<evidence type="ECO:0000313" key="3">
    <source>
        <dbReference type="EMBL" id="MBO1319100.1"/>
    </source>
</evidence>
<dbReference type="Pfam" id="PF13492">
    <property type="entry name" value="GAF_3"/>
    <property type="match status" value="1"/>
</dbReference>
<keyword evidence="1" id="KW-0378">Hydrolase</keyword>
<keyword evidence="4" id="KW-1185">Reference proteome</keyword>
<protein>
    <submittedName>
        <fullName evidence="3">SpoIIE family protein phosphatase</fullName>
    </submittedName>
</protein>
<reference evidence="3" key="1">
    <citation type="submission" date="2021-03" db="EMBL/GenBank/DDBJ databases">
        <authorList>
            <person name="Wang G."/>
        </authorList>
    </citation>
    <scope>NUCLEOTIDE SEQUENCE</scope>
    <source>
        <strain evidence="3">KCTC 12899</strain>
    </source>
</reference>
<comment type="caution">
    <text evidence="3">The sequence shown here is derived from an EMBL/GenBank/DDBJ whole genome shotgun (WGS) entry which is preliminary data.</text>
</comment>
<dbReference type="RefSeq" id="WP_207858920.1">
    <property type="nucleotide sequence ID" value="NZ_JAFREP010000008.1"/>
</dbReference>
<proteinExistence type="predicted"/>
<dbReference type="SUPFAM" id="SSF81606">
    <property type="entry name" value="PP2C-like"/>
    <property type="match status" value="1"/>
</dbReference>
<dbReference type="EMBL" id="JAFREP010000008">
    <property type="protein sequence ID" value="MBO1319100.1"/>
    <property type="molecule type" value="Genomic_DNA"/>
</dbReference>
<organism evidence="3 4">
    <name type="scientific">Acanthopleuribacter pedis</name>
    <dbReference type="NCBI Taxonomy" id="442870"/>
    <lineage>
        <taxon>Bacteria</taxon>
        <taxon>Pseudomonadati</taxon>
        <taxon>Acidobacteriota</taxon>
        <taxon>Holophagae</taxon>
        <taxon>Acanthopleuribacterales</taxon>
        <taxon>Acanthopleuribacteraceae</taxon>
        <taxon>Acanthopleuribacter</taxon>
    </lineage>
</organism>
<dbReference type="InterPro" id="IPR003018">
    <property type="entry name" value="GAF"/>
</dbReference>
<dbReference type="Gene3D" id="3.60.40.10">
    <property type="entry name" value="PPM-type phosphatase domain"/>
    <property type="match status" value="1"/>
</dbReference>
<dbReference type="SMART" id="SM00331">
    <property type="entry name" value="PP2C_SIG"/>
    <property type="match status" value="1"/>
</dbReference>
<name>A0A8J7QFQ3_9BACT</name>
<dbReference type="AlphaFoldDB" id="A0A8J7QFQ3"/>
<sequence>MPKQTDLFFDLVEQLRVGNPDDGNISRRLNELIALSELMATLNTARELDEMLDILLLTMMGQHPCSKAGIFVREDKGWRLGISKGFRGKGLVADQLPAPDDLADLPPVLHVDEAADGPLEPLFESFRFERVITARNEEKLVGLIFLGKSLLGKLSEDKTTLLKMFADFGGVIMGNRLYRVDLEKVNRQLQRRVFQLNTLYEITGAFARCFEPDDVYQILANNIMGNFFISRCAVLTDYRQPSPAFVKGLARDTTIDGGLDEASLADWPRQVLKRDQLPCPKMKTFMSANKLAYGVPIFSEDVYLGVLLLGSRLDRKPLSDADREFMVSLSQQAAVALENVRLQAEVLEKKRMERELQLAREIQQRLLPKAIPALDGYQIDAEMRPYNHVGGDFYDFFQHKNGCLSFCLADVSGKSLPASMIMSTAQASLRALTSFDGMSPHQVIEKLNLHLFQSTQSNKFVTLFFGFLDPEDHTLEYINAGHNRPIMVCSEQKVQLLHKGGMMVGMFPNAKYEVGTVPFEKGSLLLVYTDGLSEVADEEGEELGDDRLVDLVKRYQKEDDVGFGRRQIVKAAMDFSKGEMVDDLTLLLIRRNT</sequence>
<dbReference type="Proteomes" id="UP000664417">
    <property type="component" value="Unassembled WGS sequence"/>
</dbReference>
<dbReference type="InterPro" id="IPR001932">
    <property type="entry name" value="PPM-type_phosphatase-like_dom"/>
</dbReference>
<dbReference type="InterPro" id="IPR052016">
    <property type="entry name" value="Bact_Sigma-Reg"/>
</dbReference>
<accession>A0A8J7QFQ3</accession>
<feature type="domain" description="PPM-type phosphatase" evidence="2">
    <location>
        <begin position="374"/>
        <end position="591"/>
    </location>
</feature>